<dbReference type="PANTHER" id="PTHR10335:SF23">
    <property type="entry name" value="OB FOLD-CONTAINING PROTEIN, NUCLEIC ACID BINDING"/>
    <property type="match status" value="1"/>
</dbReference>
<dbReference type="GO" id="GO:0032040">
    <property type="term" value="C:small-subunit processome"/>
    <property type="evidence" value="ECO:0007669"/>
    <property type="project" value="TreeGrafter"/>
</dbReference>
<dbReference type="GO" id="GO:1990259">
    <property type="term" value="F:histone H2AQ104 methyltransferase activity"/>
    <property type="evidence" value="ECO:0007669"/>
    <property type="project" value="TreeGrafter"/>
</dbReference>
<evidence type="ECO:0000313" key="3">
    <source>
        <dbReference type="EMBL" id="ERT02666.1"/>
    </source>
</evidence>
<name>U7Q7F5_SPOS1</name>
<feature type="region of interest" description="Disordered" evidence="1">
    <location>
        <begin position="19"/>
        <end position="60"/>
    </location>
</feature>
<dbReference type="eggNOG" id="ENOG502S30I">
    <property type="taxonomic scope" value="Eukaryota"/>
</dbReference>
<dbReference type="OrthoDB" id="5596992at2759"/>
<proteinExistence type="predicted"/>
<dbReference type="HOGENOM" id="CLU_022771_0_1_1"/>
<evidence type="ECO:0000256" key="1">
    <source>
        <dbReference type="SAM" id="MobiDB-lite"/>
    </source>
</evidence>
<dbReference type="InterPro" id="IPR018812">
    <property type="entry name" value="SAK_HAD"/>
</dbReference>
<dbReference type="GO" id="GO:0003723">
    <property type="term" value="F:RNA binding"/>
    <property type="evidence" value="ECO:0007669"/>
    <property type="project" value="TreeGrafter"/>
</dbReference>
<dbReference type="AlphaFoldDB" id="U7Q7F5"/>
<gene>
    <name evidence="3" type="ORF">HMPREF1624_00967</name>
</gene>
<evidence type="ECO:0000259" key="2">
    <source>
        <dbReference type="Pfam" id="PF10307"/>
    </source>
</evidence>
<sequence>MSISAAAAYSAAARLQQQQQPNALGDVANSFPTPAEAAAASTSAAETESSGSKDSGRSSTAAYTPTALSRWSLLNDKLPAANTIRNIHIYDFDNTLFKTPLPNSKLWNAATIGSLSNNDVFISGGWWHDVRILAATGAGREIEEPRAWQGWWNEQVVELVRLSMKQPDALCVLLTGRSERGFGDLVQRMVNSKKLVFDMIALKPAVGPNNERFSSTMQFKQAFLEAVMETYAAATEIRIYEDRPRHVEGFREFLVQYNEKREKRSVGPLPPIAGEVVPVTETATTLDPAIEVAEVQHMINCHNEAGGGKRGMLSLNKTVFFTGYLIKDADTKRLLELLQLPQPLNRRDVKYHANSIMIGPRVCSPFLLAKAGGMGNKMTWRVEAIGSVDNSVWAVKVRPATPGATYHTAEATPLVVLAVYRTARPHEASRIRKWAPVAADKVFDFETTVGEKAILRVESEHTGDAGNQEDQNKPPPIKRHRGSAGARPYNNGAANARPRANPTGSFPTQPAGFVPPRGPSGQFGSQGGSQGYHSQAPGRGGFRGGFHGGRGNFRGGGSAMRGGPRRAGTQGHTDPGVAASKAAGRSTGYYNYQSLDDAGSSSNQAPSSNVPQRQKIVYDDTL</sequence>
<protein>
    <recommendedName>
        <fullName evidence="2">Swiss Army Knife RNA repair protein HAD domain-containing protein</fullName>
    </recommendedName>
</protein>
<feature type="region of interest" description="Disordered" evidence="1">
    <location>
        <begin position="459"/>
        <end position="622"/>
    </location>
</feature>
<organism evidence="3 4">
    <name type="scientific">Sporothrix schenckii (strain ATCC 58251 / de Perez 2211183)</name>
    <name type="common">Rose-picker's disease fungus</name>
    <dbReference type="NCBI Taxonomy" id="1391915"/>
    <lineage>
        <taxon>Eukaryota</taxon>
        <taxon>Fungi</taxon>
        <taxon>Dikarya</taxon>
        <taxon>Ascomycota</taxon>
        <taxon>Pezizomycotina</taxon>
        <taxon>Sordariomycetes</taxon>
        <taxon>Sordariomycetidae</taxon>
        <taxon>Ophiostomatales</taxon>
        <taxon>Ophiostomataceae</taxon>
        <taxon>Sporothrix</taxon>
    </lineage>
</organism>
<dbReference type="GO" id="GO:0031428">
    <property type="term" value="C:box C/D methylation guide snoRNP complex"/>
    <property type="evidence" value="ECO:0007669"/>
    <property type="project" value="TreeGrafter"/>
</dbReference>
<dbReference type="PANTHER" id="PTHR10335">
    <property type="entry name" value="RRNA 2-O-METHYLTRANSFERASE FIBRILLARIN"/>
    <property type="match status" value="1"/>
</dbReference>
<evidence type="ECO:0000313" key="4">
    <source>
        <dbReference type="Proteomes" id="UP000018087"/>
    </source>
</evidence>
<keyword evidence="4" id="KW-1185">Reference proteome</keyword>
<dbReference type="Proteomes" id="UP000018087">
    <property type="component" value="Unassembled WGS sequence"/>
</dbReference>
<feature type="compositionally biased region" description="Low complexity" evidence="1">
    <location>
        <begin position="484"/>
        <end position="504"/>
    </location>
</feature>
<dbReference type="EMBL" id="KI440842">
    <property type="protein sequence ID" value="ERT02666.1"/>
    <property type="molecule type" value="Genomic_DNA"/>
</dbReference>
<dbReference type="GO" id="GO:0000494">
    <property type="term" value="P:box C/D sno(s)RNA 3'-end processing"/>
    <property type="evidence" value="ECO:0007669"/>
    <property type="project" value="TreeGrafter"/>
</dbReference>
<accession>U7Q7F5</accession>
<reference evidence="4" key="1">
    <citation type="journal article" date="2014" name="Genome Announc.">
        <title>Genome sequence of the pathogenic fungus Sporothrix schenckii (ATCC 58251).</title>
        <authorList>
            <person name="Cuomo C.A."/>
            <person name="Rodriguez-Del Valle N."/>
            <person name="Perez-Sanchez L."/>
            <person name="Abouelleil A."/>
            <person name="Goldberg J."/>
            <person name="Young S."/>
            <person name="Zeng Q."/>
            <person name="Birren B.W."/>
        </authorList>
    </citation>
    <scope>NUCLEOTIDE SEQUENCE [LARGE SCALE GENOMIC DNA]</scope>
    <source>
        <strain evidence="4">ATCC 58251 / de Perez 2211183</strain>
    </source>
</reference>
<feature type="compositionally biased region" description="Gly residues" evidence="1">
    <location>
        <begin position="538"/>
        <end position="560"/>
    </location>
</feature>
<dbReference type="Pfam" id="PF10307">
    <property type="entry name" value="HAD_SAK_1"/>
    <property type="match status" value="1"/>
</dbReference>
<dbReference type="GO" id="GO:0008649">
    <property type="term" value="F:rRNA methyltransferase activity"/>
    <property type="evidence" value="ECO:0007669"/>
    <property type="project" value="TreeGrafter"/>
</dbReference>
<feature type="compositionally biased region" description="Polar residues" evidence="1">
    <location>
        <begin position="588"/>
        <end position="612"/>
    </location>
</feature>
<feature type="compositionally biased region" description="Low complexity" evidence="1">
    <location>
        <begin position="32"/>
        <end position="59"/>
    </location>
</feature>
<feature type="domain" description="Swiss Army Knife RNA repair protein HAD" evidence="2">
    <location>
        <begin position="99"/>
        <end position="304"/>
    </location>
</feature>